<keyword evidence="5 10" id="KW-0418">Kinase</keyword>
<dbReference type="GO" id="GO:0035556">
    <property type="term" value="P:intracellular signal transduction"/>
    <property type="evidence" value="ECO:0007669"/>
    <property type="project" value="TreeGrafter"/>
</dbReference>
<comment type="catalytic activity">
    <reaction evidence="7">
        <text>L-threonyl-[protein] + ATP = O-phospho-L-threonyl-[protein] + ADP + H(+)</text>
        <dbReference type="Rhea" id="RHEA:46608"/>
        <dbReference type="Rhea" id="RHEA-COMP:11060"/>
        <dbReference type="Rhea" id="RHEA-COMP:11605"/>
        <dbReference type="ChEBI" id="CHEBI:15378"/>
        <dbReference type="ChEBI" id="CHEBI:30013"/>
        <dbReference type="ChEBI" id="CHEBI:30616"/>
        <dbReference type="ChEBI" id="CHEBI:61977"/>
        <dbReference type="ChEBI" id="CHEBI:456216"/>
        <dbReference type="EC" id="2.7.11.1"/>
    </reaction>
</comment>
<dbReference type="EMBL" id="WSZM01000935">
    <property type="protein sequence ID" value="KAF4028907.1"/>
    <property type="molecule type" value="Genomic_DNA"/>
</dbReference>
<dbReference type="PROSITE" id="PS00108">
    <property type="entry name" value="PROTEIN_KINASE_ST"/>
    <property type="match status" value="1"/>
</dbReference>
<dbReference type="InterPro" id="IPR000719">
    <property type="entry name" value="Prot_kinase_dom"/>
</dbReference>
<organism evidence="10 11">
    <name type="scientific">Phytophthora infestans</name>
    <name type="common">Potato late blight agent</name>
    <name type="synonym">Botrytis infestans</name>
    <dbReference type="NCBI Taxonomy" id="4787"/>
    <lineage>
        <taxon>Eukaryota</taxon>
        <taxon>Sar</taxon>
        <taxon>Stramenopiles</taxon>
        <taxon>Oomycota</taxon>
        <taxon>Peronosporomycetes</taxon>
        <taxon>Peronosporales</taxon>
        <taxon>Peronosporaceae</taxon>
        <taxon>Phytophthora</taxon>
    </lineage>
</organism>
<dbReference type="InterPro" id="IPR050236">
    <property type="entry name" value="Ser_Thr_kinase_AGC"/>
</dbReference>
<sequence>MPTCSSSTITRTSLTPGQQMQLEETLMLHEQLVQKRKKHSEKVILEDFVMLKVIGKVQRFPEHRARCYAAVITLAIEYGHNSDVIYSDLKTENVLLEENGQNHFIDIGLSKEGSRATSPVRIRSVGRPEPLGPRRLPFHCLSVEEIR</sequence>
<dbReference type="SUPFAM" id="SSF56112">
    <property type="entry name" value="Protein kinase-like (PK-like)"/>
    <property type="match status" value="1"/>
</dbReference>
<evidence type="ECO:0000256" key="6">
    <source>
        <dbReference type="ARBA" id="ARBA00022840"/>
    </source>
</evidence>
<dbReference type="AlphaFoldDB" id="A0A833S4Q7"/>
<evidence type="ECO:0000256" key="2">
    <source>
        <dbReference type="ARBA" id="ARBA00022527"/>
    </source>
</evidence>
<evidence type="ECO:0000259" key="9">
    <source>
        <dbReference type="PROSITE" id="PS50011"/>
    </source>
</evidence>
<keyword evidence="2" id="KW-0723">Serine/threonine-protein kinase</keyword>
<dbReference type="InterPro" id="IPR011009">
    <property type="entry name" value="Kinase-like_dom_sf"/>
</dbReference>
<feature type="domain" description="Protein kinase" evidence="9">
    <location>
        <begin position="1"/>
        <end position="147"/>
    </location>
</feature>
<dbReference type="EC" id="2.7.11.1" evidence="1"/>
<keyword evidence="4" id="KW-0547">Nucleotide-binding</keyword>
<dbReference type="Gene3D" id="1.10.510.10">
    <property type="entry name" value="Transferase(Phosphotransferase) domain 1"/>
    <property type="match status" value="1"/>
</dbReference>
<dbReference type="InterPro" id="IPR008271">
    <property type="entry name" value="Ser/Thr_kinase_AS"/>
</dbReference>
<comment type="caution">
    <text evidence="10">The sequence shown here is derived from an EMBL/GenBank/DDBJ whole genome shotgun (WGS) entry which is preliminary data.</text>
</comment>
<evidence type="ECO:0000313" key="10">
    <source>
        <dbReference type="EMBL" id="KAF4028907.1"/>
    </source>
</evidence>
<evidence type="ECO:0000256" key="1">
    <source>
        <dbReference type="ARBA" id="ARBA00012513"/>
    </source>
</evidence>
<keyword evidence="6" id="KW-0067">ATP-binding</keyword>
<dbReference type="Proteomes" id="UP000602510">
    <property type="component" value="Unassembled WGS sequence"/>
</dbReference>
<dbReference type="PANTHER" id="PTHR24356">
    <property type="entry name" value="SERINE/THREONINE-PROTEIN KINASE"/>
    <property type="match status" value="1"/>
</dbReference>
<reference evidence="10" key="1">
    <citation type="submission" date="2020-04" db="EMBL/GenBank/DDBJ databases">
        <title>Hybrid Assembly of Korean Phytophthora infestans isolates.</title>
        <authorList>
            <person name="Prokchorchik M."/>
            <person name="Lee Y."/>
            <person name="Seo J."/>
            <person name="Cho J.-H."/>
            <person name="Park Y.-E."/>
            <person name="Jang D.-C."/>
            <person name="Im J.-S."/>
            <person name="Choi J.-G."/>
            <person name="Park H.-J."/>
            <person name="Lee G.-B."/>
            <person name="Lee Y.-G."/>
            <person name="Hong S.-Y."/>
            <person name="Cho K."/>
            <person name="Sohn K.H."/>
        </authorList>
    </citation>
    <scope>NUCLEOTIDE SEQUENCE</scope>
    <source>
        <strain evidence="10">KR_1_A1</strain>
    </source>
</reference>
<evidence type="ECO:0000256" key="4">
    <source>
        <dbReference type="ARBA" id="ARBA00022741"/>
    </source>
</evidence>
<dbReference type="PROSITE" id="PS50011">
    <property type="entry name" value="PROTEIN_KINASE_DOM"/>
    <property type="match status" value="1"/>
</dbReference>
<keyword evidence="3" id="KW-0808">Transferase</keyword>
<gene>
    <name evidence="10" type="ORF">GN244_ATG19409</name>
</gene>
<evidence type="ECO:0000256" key="8">
    <source>
        <dbReference type="ARBA" id="ARBA00048679"/>
    </source>
</evidence>
<name>A0A833S4Q7_PHYIN</name>
<evidence type="ECO:0000256" key="5">
    <source>
        <dbReference type="ARBA" id="ARBA00022777"/>
    </source>
</evidence>
<evidence type="ECO:0000313" key="11">
    <source>
        <dbReference type="Proteomes" id="UP000602510"/>
    </source>
</evidence>
<evidence type="ECO:0000256" key="7">
    <source>
        <dbReference type="ARBA" id="ARBA00047899"/>
    </source>
</evidence>
<dbReference type="GO" id="GO:0004674">
    <property type="term" value="F:protein serine/threonine kinase activity"/>
    <property type="evidence" value="ECO:0007669"/>
    <property type="project" value="UniProtKB-KW"/>
</dbReference>
<accession>A0A833S4Q7</accession>
<comment type="catalytic activity">
    <reaction evidence="8">
        <text>L-seryl-[protein] + ATP = O-phospho-L-seryl-[protein] + ADP + H(+)</text>
        <dbReference type="Rhea" id="RHEA:17989"/>
        <dbReference type="Rhea" id="RHEA-COMP:9863"/>
        <dbReference type="Rhea" id="RHEA-COMP:11604"/>
        <dbReference type="ChEBI" id="CHEBI:15378"/>
        <dbReference type="ChEBI" id="CHEBI:29999"/>
        <dbReference type="ChEBI" id="CHEBI:30616"/>
        <dbReference type="ChEBI" id="CHEBI:83421"/>
        <dbReference type="ChEBI" id="CHEBI:456216"/>
        <dbReference type="EC" id="2.7.11.1"/>
    </reaction>
</comment>
<evidence type="ECO:0000256" key="3">
    <source>
        <dbReference type="ARBA" id="ARBA00022679"/>
    </source>
</evidence>
<dbReference type="Pfam" id="PF00069">
    <property type="entry name" value="Pkinase"/>
    <property type="match status" value="1"/>
</dbReference>
<dbReference type="GO" id="GO:0005524">
    <property type="term" value="F:ATP binding"/>
    <property type="evidence" value="ECO:0007669"/>
    <property type="project" value="UniProtKB-KW"/>
</dbReference>
<proteinExistence type="predicted"/>
<keyword evidence="11" id="KW-1185">Reference proteome</keyword>
<dbReference type="PANTHER" id="PTHR24356:SF407">
    <property type="entry name" value="RAC SERINE_THREONINE-PROTEIN KINASE"/>
    <property type="match status" value="1"/>
</dbReference>
<protein>
    <recommendedName>
        <fullName evidence="1">non-specific serine/threonine protein kinase</fullName>
        <ecNumber evidence="1">2.7.11.1</ecNumber>
    </recommendedName>
</protein>